<dbReference type="AlphaFoldDB" id="A0ABD3AW34"/>
<organism evidence="1 2">
    <name type="scientific">Cinchona calisaya</name>
    <dbReference type="NCBI Taxonomy" id="153742"/>
    <lineage>
        <taxon>Eukaryota</taxon>
        <taxon>Viridiplantae</taxon>
        <taxon>Streptophyta</taxon>
        <taxon>Embryophyta</taxon>
        <taxon>Tracheophyta</taxon>
        <taxon>Spermatophyta</taxon>
        <taxon>Magnoliopsida</taxon>
        <taxon>eudicotyledons</taxon>
        <taxon>Gunneridae</taxon>
        <taxon>Pentapetalae</taxon>
        <taxon>asterids</taxon>
        <taxon>lamiids</taxon>
        <taxon>Gentianales</taxon>
        <taxon>Rubiaceae</taxon>
        <taxon>Cinchonoideae</taxon>
        <taxon>Cinchoneae</taxon>
        <taxon>Cinchona</taxon>
    </lineage>
</organism>
<protein>
    <submittedName>
        <fullName evidence="1">Uncharacterized protein</fullName>
    </submittedName>
</protein>
<dbReference type="EMBL" id="JBJUIK010000002">
    <property type="protein sequence ID" value="KAL3535348.1"/>
    <property type="molecule type" value="Genomic_DNA"/>
</dbReference>
<accession>A0ABD3AW34</accession>
<evidence type="ECO:0000313" key="2">
    <source>
        <dbReference type="Proteomes" id="UP001630127"/>
    </source>
</evidence>
<gene>
    <name evidence="1" type="ORF">ACH5RR_003809</name>
</gene>
<dbReference type="Proteomes" id="UP001630127">
    <property type="component" value="Unassembled WGS sequence"/>
</dbReference>
<sequence>MSDDTRNARQLPPEFKKCIEAQFNDNKKITIGEENLVIEKRRPYNQMLISIIEPSSLKKNEKNWVQLSNKPEINPCKVWYVLTRNWIEIAKKNKLRVGQIVQVWAVRVDGELCDELLKMEGGTDPVNLFPERSSSKSWLMFPISSGILPLRRDQALKVHVTKIYCYDPLPRRVASDANPVAERYICSPVCNQYSSVGILKASKDSWSVSLVDEAPKVIEKA</sequence>
<keyword evidence="2" id="KW-1185">Reference proteome</keyword>
<evidence type="ECO:0000313" key="1">
    <source>
        <dbReference type="EMBL" id="KAL3535348.1"/>
    </source>
</evidence>
<comment type="caution">
    <text evidence="1">The sequence shown here is derived from an EMBL/GenBank/DDBJ whole genome shotgun (WGS) entry which is preliminary data.</text>
</comment>
<reference evidence="1 2" key="1">
    <citation type="submission" date="2024-11" db="EMBL/GenBank/DDBJ databases">
        <title>A near-complete genome assembly of Cinchona calisaya.</title>
        <authorList>
            <person name="Lian D.C."/>
            <person name="Zhao X.W."/>
            <person name="Wei L."/>
        </authorList>
    </citation>
    <scope>NUCLEOTIDE SEQUENCE [LARGE SCALE GENOMIC DNA]</scope>
    <source>
        <tissue evidence="1">Nenye</tissue>
    </source>
</reference>
<name>A0ABD3AW34_9GENT</name>
<proteinExistence type="predicted"/>